<reference evidence="5" key="2">
    <citation type="submission" date="2023-01" db="EMBL/GenBank/DDBJ databases">
        <title>Draft genome sequence of Maritalea porphyrae strain NBRC 107169.</title>
        <authorList>
            <person name="Sun Q."/>
            <person name="Mori K."/>
        </authorList>
    </citation>
    <scope>NUCLEOTIDE SEQUENCE</scope>
    <source>
        <strain evidence="5">NBRC 107169</strain>
    </source>
</reference>
<proteinExistence type="predicted"/>
<keyword evidence="2" id="KW-0238">DNA-binding</keyword>
<keyword evidence="3" id="KW-0804">Transcription</keyword>
<dbReference type="Gene3D" id="1.10.10.10">
    <property type="entry name" value="Winged helix-like DNA-binding domain superfamily/Winged helix DNA-binding domain"/>
    <property type="match status" value="1"/>
</dbReference>
<organism evidence="5 6">
    <name type="scientific">Maritalea porphyrae</name>
    <dbReference type="NCBI Taxonomy" id="880732"/>
    <lineage>
        <taxon>Bacteria</taxon>
        <taxon>Pseudomonadati</taxon>
        <taxon>Pseudomonadota</taxon>
        <taxon>Alphaproteobacteria</taxon>
        <taxon>Hyphomicrobiales</taxon>
        <taxon>Devosiaceae</taxon>
        <taxon>Maritalea</taxon>
    </lineage>
</organism>
<name>A0ABQ5UY77_9HYPH</name>
<evidence type="ECO:0000256" key="2">
    <source>
        <dbReference type="ARBA" id="ARBA00023125"/>
    </source>
</evidence>
<accession>A0ABQ5UY77</accession>
<dbReference type="PROSITE" id="PS51118">
    <property type="entry name" value="HTH_HXLR"/>
    <property type="match status" value="1"/>
</dbReference>
<dbReference type="InterPro" id="IPR036390">
    <property type="entry name" value="WH_DNA-bd_sf"/>
</dbReference>
<dbReference type="Proteomes" id="UP001161405">
    <property type="component" value="Unassembled WGS sequence"/>
</dbReference>
<keyword evidence="1" id="KW-0805">Transcription regulation</keyword>
<keyword evidence="6" id="KW-1185">Reference proteome</keyword>
<dbReference type="Pfam" id="PF01638">
    <property type="entry name" value="HxlR"/>
    <property type="match status" value="1"/>
</dbReference>
<protein>
    <submittedName>
        <fullName evidence="5">Transcriptional regulator</fullName>
    </submittedName>
</protein>
<dbReference type="SUPFAM" id="SSF46785">
    <property type="entry name" value="Winged helix' DNA-binding domain"/>
    <property type="match status" value="1"/>
</dbReference>
<dbReference type="InterPro" id="IPR002577">
    <property type="entry name" value="HTH_HxlR"/>
</dbReference>
<evidence type="ECO:0000256" key="1">
    <source>
        <dbReference type="ARBA" id="ARBA00023015"/>
    </source>
</evidence>
<evidence type="ECO:0000313" key="5">
    <source>
        <dbReference type="EMBL" id="GLQ18922.1"/>
    </source>
</evidence>
<sequence length="136" mass="15295">MAKKQLDIKAQADLTRAWAEADYAGVCPVRQTLDSVGDKWTVLVVLRLGVEKQRFLQLLRAVDGISQRMLTVTLRKLERDGLVRRTVLDTRPPTVEYELTVLGNSLLKPIGMLAEWAIENQPAMDAMRAAYDEGKN</sequence>
<reference evidence="5" key="1">
    <citation type="journal article" date="2014" name="Int. J. Syst. Evol. Microbiol.">
        <title>Complete genome of a new Firmicutes species belonging to the dominant human colonic microbiota ('Ruminococcus bicirculans') reveals two chromosomes and a selective capacity to utilize plant glucans.</title>
        <authorList>
            <consortium name="NISC Comparative Sequencing Program"/>
            <person name="Wegmann U."/>
            <person name="Louis P."/>
            <person name="Goesmann A."/>
            <person name="Henrissat B."/>
            <person name="Duncan S.H."/>
            <person name="Flint H.J."/>
        </authorList>
    </citation>
    <scope>NUCLEOTIDE SEQUENCE</scope>
    <source>
        <strain evidence="5">NBRC 107169</strain>
    </source>
</reference>
<evidence type="ECO:0000259" key="4">
    <source>
        <dbReference type="PROSITE" id="PS51118"/>
    </source>
</evidence>
<dbReference type="InterPro" id="IPR036388">
    <property type="entry name" value="WH-like_DNA-bd_sf"/>
</dbReference>
<gene>
    <name evidence="5" type="ORF">GCM10007879_31710</name>
</gene>
<comment type="caution">
    <text evidence="5">The sequence shown here is derived from an EMBL/GenBank/DDBJ whole genome shotgun (WGS) entry which is preliminary data.</text>
</comment>
<dbReference type="RefSeq" id="WP_284366043.1">
    <property type="nucleotide sequence ID" value="NZ_BSNI01000002.1"/>
</dbReference>
<evidence type="ECO:0000256" key="3">
    <source>
        <dbReference type="ARBA" id="ARBA00023163"/>
    </source>
</evidence>
<feature type="domain" description="HTH hxlR-type" evidence="4">
    <location>
        <begin position="27"/>
        <end position="125"/>
    </location>
</feature>
<dbReference type="PANTHER" id="PTHR33204:SF39">
    <property type="entry name" value="TRANSCRIPTIONAL REGULATORY PROTEIN"/>
    <property type="match status" value="1"/>
</dbReference>
<dbReference type="EMBL" id="BSNI01000002">
    <property type="protein sequence ID" value="GLQ18922.1"/>
    <property type="molecule type" value="Genomic_DNA"/>
</dbReference>
<evidence type="ECO:0000313" key="6">
    <source>
        <dbReference type="Proteomes" id="UP001161405"/>
    </source>
</evidence>
<dbReference type="PANTHER" id="PTHR33204">
    <property type="entry name" value="TRANSCRIPTIONAL REGULATOR, MARR FAMILY"/>
    <property type="match status" value="1"/>
</dbReference>